<reference evidence="2" key="2">
    <citation type="submission" date="2018-07" db="EMBL/GenBank/DDBJ databases">
        <authorList>
            <person name="Mckenzie S.K."/>
            <person name="Kronauer D.J.C."/>
        </authorList>
    </citation>
    <scope>NUCLEOTIDE SEQUENCE</scope>
    <source>
        <strain evidence="2">Clonal line C1</strain>
    </source>
</reference>
<feature type="region of interest" description="Disordered" evidence="1">
    <location>
        <begin position="143"/>
        <end position="234"/>
    </location>
</feature>
<organism evidence="2">
    <name type="scientific">Ooceraea biroi</name>
    <name type="common">Clonal raider ant</name>
    <name type="synonym">Cerapachys biroi</name>
    <dbReference type="NCBI Taxonomy" id="2015173"/>
    <lineage>
        <taxon>Eukaryota</taxon>
        <taxon>Metazoa</taxon>
        <taxon>Ecdysozoa</taxon>
        <taxon>Arthropoda</taxon>
        <taxon>Hexapoda</taxon>
        <taxon>Insecta</taxon>
        <taxon>Pterygota</taxon>
        <taxon>Neoptera</taxon>
        <taxon>Endopterygota</taxon>
        <taxon>Hymenoptera</taxon>
        <taxon>Apocrita</taxon>
        <taxon>Aculeata</taxon>
        <taxon>Formicoidea</taxon>
        <taxon>Formicidae</taxon>
        <taxon>Dorylinae</taxon>
        <taxon>Ooceraea</taxon>
    </lineage>
</organism>
<gene>
    <name evidence="2" type="ORF">DMN91_000903</name>
</gene>
<feature type="compositionally biased region" description="Low complexity" evidence="1">
    <location>
        <begin position="143"/>
        <end position="179"/>
    </location>
</feature>
<feature type="compositionally biased region" description="Basic and acidic residues" evidence="1">
    <location>
        <begin position="206"/>
        <end position="226"/>
    </location>
</feature>
<protein>
    <submittedName>
        <fullName evidence="2">Uncharacterized protein</fullName>
    </submittedName>
</protein>
<sequence>MNFRYIRDRDTLGEESLGKMSVAVENGVDTSKPRGVFSRAFAKRAQPFEEALKTLNHLNKEGEALALQDDLTTHPTLALMRRILADAQAKFRVMVEENAATGARLDGELERARGECATLRGELRDVRGALPIVLNNNNAGAAAGNGGANSNNNSGTATGASGGNANPGQEVEVQQQAQQEDSKRLSAGSSPIEKRSSASDKSASPIEKRTSPVDRKERTSPIDRRGSPTGDINL</sequence>
<dbReference type="OrthoDB" id="6430345at2759"/>
<reference evidence="2" key="1">
    <citation type="journal article" date="2018" name="Genome Res.">
        <title>The genomic architecture and molecular evolution of ant odorant receptors.</title>
        <authorList>
            <person name="McKenzie S.K."/>
            <person name="Kronauer D.J.C."/>
        </authorList>
    </citation>
    <scope>NUCLEOTIDE SEQUENCE [LARGE SCALE GENOMIC DNA]</scope>
    <source>
        <strain evidence="2">Clonal line C1</strain>
    </source>
</reference>
<dbReference type="AlphaFoldDB" id="A0A3L8E325"/>
<evidence type="ECO:0000313" key="2">
    <source>
        <dbReference type="EMBL" id="RLU27104.1"/>
    </source>
</evidence>
<dbReference type="EMBL" id="QOIP01000001">
    <property type="protein sequence ID" value="RLU27104.1"/>
    <property type="molecule type" value="Genomic_DNA"/>
</dbReference>
<accession>A0A3L8E325</accession>
<comment type="caution">
    <text evidence="2">The sequence shown here is derived from an EMBL/GenBank/DDBJ whole genome shotgun (WGS) entry which is preliminary data.</text>
</comment>
<proteinExistence type="predicted"/>
<dbReference type="Proteomes" id="UP000279307">
    <property type="component" value="Chromosome 1"/>
</dbReference>
<name>A0A3L8E325_OOCBI</name>
<evidence type="ECO:0000256" key="1">
    <source>
        <dbReference type="SAM" id="MobiDB-lite"/>
    </source>
</evidence>